<dbReference type="Proteomes" id="UP000481153">
    <property type="component" value="Unassembled WGS sequence"/>
</dbReference>
<dbReference type="VEuPathDB" id="FungiDB:AeMF1_005870"/>
<feature type="transmembrane region" description="Helical" evidence="7">
    <location>
        <begin position="707"/>
        <end position="728"/>
    </location>
</feature>
<reference evidence="11 12" key="1">
    <citation type="submission" date="2019-07" db="EMBL/GenBank/DDBJ databases">
        <title>Genomics analysis of Aphanomyces spp. identifies a new class of oomycete effector associated with host adaptation.</title>
        <authorList>
            <person name="Gaulin E."/>
        </authorList>
    </citation>
    <scope>NUCLEOTIDE SEQUENCE [LARGE SCALE GENOMIC DNA]</scope>
    <source>
        <strain evidence="11 12">ATCC 201684</strain>
    </source>
</reference>
<keyword evidence="3" id="KW-0813">Transport</keyword>
<evidence type="ECO:0000256" key="5">
    <source>
        <dbReference type="ARBA" id="ARBA00022989"/>
    </source>
</evidence>
<accession>A0A6G0WQF8</accession>
<feature type="transmembrane region" description="Helical" evidence="7">
    <location>
        <begin position="606"/>
        <end position="622"/>
    </location>
</feature>
<dbReference type="GO" id="GO:0005227">
    <property type="term" value="F:calcium-activated cation channel activity"/>
    <property type="evidence" value="ECO:0007669"/>
    <property type="project" value="InterPro"/>
</dbReference>
<evidence type="ECO:0000256" key="2">
    <source>
        <dbReference type="ARBA" id="ARBA00007779"/>
    </source>
</evidence>
<evidence type="ECO:0000256" key="3">
    <source>
        <dbReference type="ARBA" id="ARBA00022448"/>
    </source>
</evidence>
<dbReference type="Pfam" id="PF14703">
    <property type="entry name" value="PHM7_cyt"/>
    <property type="match status" value="2"/>
</dbReference>
<sequence>MSATATTSDELTLGVVDTNPDKPILYSMAIYLSVLIVAFVAFELVRPRLLYHFNCRTKDPKQFCPASQKTYGFFGWILPVLSIHDDETIEFCGLDALVFLRFLRFGRHIALAGCILSCGLIPIYATAVPLSNDTSTDDLLTRYAMANMNVKLDPNRMWAPAIAGAFLLVVVLVYVRREWQVYLARRHGFLGQNGLQQYTVLIDDLPLVLRTKKALEKYLKQLFPGKIDTVSVALECGKVESLVKTREQVLGKLERAMLLCNMQPGARPTVRIRGRGRVDAVDHYSTELEKLNRSIKAGVDELVSSQTALFEQMNEESLEDAAWVVSSASVSPPSDHDELNANEILKKMRPSAFVSFNSLLATQSALQMLQTDNVAEMRITPAPDPNDIVWSNVGRTLQDRTAWSLVAFLVTTAIIALWSIPTIAIVSLSNIDQMRQKSETLDRLFSDHPWLISLFKQLSPLGLIIGGEISSIVFAAISRREGSASQTEVDASAFTKLVYFHFFQTFIVALCAGSLVAVLQVITDKPFEVIRMLSQAVPQQASLYISYLLILTGLTLPLKLFRVHAAIKAALYHWFAPRLTPRERRSPWHSFTPMSKVEAVDQWRQLPLFFVALLVVVVFSPITPMVSWFGLLLFVIADIVYRRLFFFVYAPWRFTTGVYWPQMYGFIISSLYVSQVLLIGMLWFRVSDSRSAPDIIIQGQPTYKDSAYWYAMAPTIVASSLPVVTFFADLHNRRLYPRAAKFLPLIDCSRIDALRESLEHDRLKMSRSVYVQPALLQGPALVSEIEVTPANTYHEVVDVV</sequence>
<dbReference type="InterPro" id="IPR032880">
    <property type="entry name" value="CSC1/OSCA1-like_N"/>
</dbReference>
<dbReference type="PANTHER" id="PTHR13018">
    <property type="entry name" value="PROBABLE MEMBRANE PROTEIN DUF221-RELATED"/>
    <property type="match status" value="1"/>
</dbReference>
<dbReference type="Pfam" id="PF13967">
    <property type="entry name" value="RSN1_TM"/>
    <property type="match status" value="1"/>
</dbReference>
<feature type="transmembrane region" description="Helical" evidence="7">
    <location>
        <begin position="664"/>
        <end position="684"/>
    </location>
</feature>
<dbReference type="Pfam" id="PF02714">
    <property type="entry name" value="RSN1_7TM"/>
    <property type="match status" value="1"/>
</dbReference>
<evidence type="ECO:0000256" key="7">
    <source>
        <dbReference type="SAM" id="Phobius"/>
    </source>
</evidence>
<dbReference type="InterPro" id="IPR003864">
    <property type="entry name" value="CSC1/OSCA1-like_7TM"/>
</dbReference>
<feature type="domain" description="CSC1/OSCA1-like N-terminal transmembrane" evidence="9">
    <location>
        <begin position="24"/>
        <end position="177"/>
    </location>
</feature>
<evidence type="ECO:0000313" key="11">
    <source>
        <dbReference type="EMBL" id="KAF0729606.1"/>
    </source>
</evidence>
<feature type="domain" description="CSC1/OSCA1-like cytosolic" evidence="10">
    <location>
        <begin position="197"/>
        <end position="322"/>
    </location>
</feature>
<name>A0A6G0WQF8_9STRA</name>
<proteinExistence type="inferred from homology"/>
<feature type="transmembrane region" description="Helical" evidence="7">
    <location>
        <begin position="109"/>
        <end position="130"/>
    </location>
</feature>
<dbReference type="EMBL" id="VJMJ01000163">
    <property type="protein sequence ID" value="KAF0729606.1"/>
    <property type="molecule type" value="Genomic_DNA"/>
</dbReference>
<feature type="transmembrane region" description="Helical" evidence="7">
    <location>
        <begin position="24"/>
        <end position="45"/>
    </location>
</feature>
<evidence type="ECO:0000259" key="10">
    <source>
        <dbReference type="Pfam" id="PF14703"/>
    </source>
</evidence>
<gene>
    <name evidence="11" type="ORF">Ae201684_012872</name>
</gene>
<organism evidence="11 12">
    <name type="scientific">Aphanomyces euteiches</name>
    <dbReference type="NCBI Taxonomy" id="100861"/>
    <lineage>
        <taxon>Eukaryota</taxon>
        <taxon>Sar</taxon>
        <taxon>Stramenopiles</taxon>
        <taxon>Oomycota</taxon>
        <taxon>Saprolegniomycetes</taxon>
        <taxon>Saprolegniales</taxon>
        <taxon>Verrucalvaceae</taxon>
        <taxon>Aphanomyces</taxon>
    </lineage>
</organism>
<comment type="subcellular location">
    <subcellularLocation>
        <location evidence="1">Membrane</location>
        <topology evidence="1">Multi-pass membrane protein</topology>
    </subcellularLocation>
</comment>
<protein>
    <recommendedName>
        <fullName evidence="13">CSC1/OSCA1-like 7TM region domain-containing protein</fullName>
    </recommendedName>
</protein>
<dbReference type="AlphaFoldDB" id="A0A6G0WQF8"/>
<feature type="domain" description="CSC1/OSCA1-like cytosolic" evidence="10">
    <location>
        <begin position="343"/>
        <end position="392"/>
    </location>
</feature>
<comment type="similarity">
    <text evidence="2">Belongs to the CSC1 (TC 1.A.17) family.</text>
</comment>
<feature type="transmembrane region" description="Helical" evidence="7">
    <location>
        <begin position="458"/>
        <end position="477"/>
    </location>
</feature>
<evidence type="ECO:0000259" key="9">
    <source>
        <dbReference type="Pfam" id="PF13967"/>
    </source>
</evidence>
<dbReference type="InterPro" id="IPR027815">
    <property type="entry name" value="CSC1/OSCA1-like_cyt"/>
</dbReference>
<evidence type="ECO:0000256" key="6">
    <source>
        <dbReference type="ARBA" id="ARBA00023136"/>
    </source>
</evidence>
<evidence type="ECO:0000313" key="12">
    <source>
        <dbReference type="Proteomes" id="UP000481153"/>
    </source>
</evidence>
<feature type="transmembrane region" description="Helical" evidence="7">
    <location>
        <begin position="628"/>
        <end position="652"/>
    </location>
</feature>
<dbReference type="InterPro" id="IPR045122">
    <property type="entry name" value="Csc1-like"/>
</dbReference>
<feature type="domain" description="CSC1/OSCA1-like 7TM region" evidence="8">
    <location>
        <begin position="405"/>
        <end position="682"/>
    </location>
</feature>
<feature type="transmembrane region" description="Helical" evidence="7">
    <location>
        <begin position="157"/>
        <end position="175"/>
    </location>
</feature>
<dbReference type="PANTHER" id="PTHR13018:SF5">
    <property type="entry name" value="RE44586P"/>
    <property type="match status" value="1"/>
</dbReference>
<evidence type="ECO:0008006" key="13">
    <source>
        <dbReference type="Google" id="ProtNLM"/>
    </source>
</evidence>
<dbReference type="GO" id="GO:0005886">
    <property type="term" value="C:plasma membrane"/>
    <property type="evidence" value="ECO:0007669"/>
    <property type="project" value="TreeGrafter"/>
</dbReference>
<feature type="transmembrane region" description="Helical" evidence="7">
    <location>
        <begin position="405"/>
        <end position="428"/>
    </location>
</feature>
<comment type="caution">
    <text evidence="11">The sequence shown here is derived from an EMBL/GenBank/DDBJ whole genome shotgun (WGS) entry which is preliminary data.</text>
</comment>
<keyword evidence="4 7" id="KW-0812">Transmembrane</keyword>
<feature type="transmembrane region" description="Helical" evidence="7">
    <location>
        <begin position="498"/>
        <end position="522"/>
    </location>
</feature>
<evidence type="ECO:0000256" key="4">
    <source>
        <dbReference type="ARBA" id="ARBA00022692"/>
    </source>
</evidence>
<feature type="transmembrane region" description="Helical" evidence="7">
    <location>
        <begin position="542"/>
        <end position="561"/>
    </location>
</feature>
<evidence type="ECO:0000256" key="1">
    <source>
        <dbReference type="ARBA" id="ARBA00004141"/>
    </source>
</evidence>
<keyword evidence="6 7" id="KW-0472">Membrane</keyword>
<keyword evidence="12" id="KW-1185">Reference proteome</keyword>
<evidence type="ECO:0000259" key="8">
    <source>
        <dbReference type="Pfam" id="PF02714"/>
    </source>
</evidence>
<keyword evidence="5 7" id="KW-1133">Transmembrane helix</keyword>